<evidence type="ECO:0000256" key="2">
    <source>
        <dbReference type="ARBA" id="ARBA00023125"/>
    </source>
</evidence>
<dbReference type="Pfam" id="PF12833">
    <property type="entry name" value="HTH_18"/>
    <property type="match status" value="1"/>
</dbReference>
<protein>
    <recommendedName>
        <fullName evidence="5">HTH araC/xylS-type domain-containing protein</fullName>
    </recommendedName>
</protein>
<geneLocation type="plasmid" evidence="7">
    <name>ptb101</name>
</geneLocation>
<keyword evidence="2" id="KW-0238">DNA-binding</keyword>
<reference evidence="6 7" key="1">
    <citation type="submission" date="2018-05" db="EMBL/GenBank/DDBJ databases">
        <title>complete genome sequence of Aquabacterium olei NBRC 110486.</title>
        <authorList>
            <person name="Tang B."/>
            <person name="Chang J."/>
            <person name="Zhang L."/>
            <person name="Yang H."/>
        </authorList>
    </citation>
    <scope>NUCLEOTIDE SEQUENCE [LARGE SCALE GENOMIC DNA]</scope>
    <source>
        <strain evidence="6 7">NBRC 110486</strain>
        <plasmid evidence="7">Plasmid ptb101</plasmid>
    </source>
</reference>
<evidence type="ECO:0000256" key="3">
    <source>
        <dbReference type="ARBA" id="ARBA00023163"/>
    </source>
</evidence>
<sequence>MRAGGARQEQRAWGRAQGAGCEFAREHTPAGPGVGKGFHTPKRGDGMDFTDSGEGLCGPCSARETSCLAMLRVAPVNLKILAYTLEVEGHDSRELLRRCGLCAMEELPEDGEWVPLAQFDHMMAAAIEITGDPSFGLIAGKSLALMKYGAITPVVLSTPSLRALLGDVGHFAPLVVPRAEIELVEEGARAQLQIHPVVQGGASGRFRTELVATSAVQMLRLAGATPADIQAVHFPHAAPADQLSRYVATFGPHLSFSSKACAVHFDARLLDAALPGHDPVAYLSARTRAEALLAALRAGNDLAEQVRSALLLAFPDVPPLPVLAARLGANDRTVRRQLAALGTSYADLVQECQRLTAERLLAEGRMPLKQIADALGFASVHSFHRAFRRWSGQTPATWRSGGPMPGVTSHAGLSAPAQPQVGRCG</sequence>
<organism evidence="6 7">
    <name type="scientific">Aquabacterium olei</name>
    <dbReference type="NCBI Taxonomy" id="1296669"/>
    <lineage>
        <taxon>Bacteria</taxon>
        <taxon>Pseudomonadati</taxon>
        <taxon>Pseudomonadota</taxon>
        <taxon>Betaproteobacteria</taxon>
        <taxon>Burkholderiales</taxon>
        <taxon>Aquabacterium</taxon>
    </lineage>
</organism>
<feature type="domain" description="HTH araC/xylS-type" evidence="5">
    <location>
        <begin position="304"/>
        <end position="401"/>
    </location>
</feature>
<dbReference type="SUPFAM" id="SSF46689">
    <property type="entry name" value="Homeodomain-like"/>
    <property type="match status" value="1"/>
</dbReference>
<dbReference type="GO" id="GO:0000976">
    <property type="term" value="F:transcription cis-regulatory region binding"/>
    <property type="evidence" value="ECO:0007669"/>
    <property type="project" value="TreeGrafter"/>
</dbReference>
<dbReference type="PANTHER" id="PTHR47894:SF1">
    <property type="entry name" value="HTH-TYPE TRANSCRIPTIONAL REGULATOR VQSM"/>
    <property type="match status" value="1"/>
</dbReference>
<dbReference type="PROSITE" id="PS01124">
    <property type="entry name" value="HTH_ARAC_FAMILY_2"/>
    <property type="match status" value="1"/>
</dbReference>
<keyword evidence="7" id="KW-1185">Reference proteome</keyword>
<dbReference type="KEGG" id="aon:DEH84_18030"/>
<keyword evidence="6" id="KW-0614">Plasmid</keyword>
<proteinExistence type="predicted"/>
<feature type="region of interest" description="Disordered" evidence="4">
    <location>
        <begin position="24"/>
        <end position="45"/>
    </location>
</feature>
<gene>
    <name evidence="6" type="ORF">DEH84_18030</name>
</gene>
<keyword evidence="1" id="KW-0805">Transcription regulation</keyword>
<dbReference type="GO" id="GO:0005829">
    <property type="term" value="C:cytosol"/>
    <property type="evidence" value="ECO:0007669"/>
    <property type="project" value="TreeGrafter"/>
</dbReference>
<evidence type="ECO:0000256" key="1">
    <source>
        <dbReference type="ARBA" id="ARBA00023015"/>
    </source>
</evidence>
<feature type="region of interest" description="Disordered" evidence="4">
    <location>
        <begin position="403"/>
        <end position="425"/>
    </location>
</feature>
<accession>A0A2U8FX64</accession>
<dbReference type="PANTHER" id="PTHR47894">
    <property type="entry name" value="HTH-TYPE TRANSCRIPTIONAL REGULATOR GADX"/>
    <property type="match status" value="1"/>
</dbReference>
<dbReference type="SMART" id="SM00342">
    <property type="entry name" value="HTH_ARAC"/>
    <property type="match status" value="1"/>
</dbReference>
<dbReference type="Gene3D" id="1.10.10.60">
    <property type="entry name" value="Homeodomain-like"/>
    <property type="match status" value="1"/>
</dbReference>
<evidence type="ECO:0000313" key="7">
    <source>
        <dbReference type="Proteomes" id="UP000244892"/>
    </source>
</evidence>
<name>A0A2U8FX64_9BURK</name>
<dbReference type="EMBL" id="CP029211">
    <property type="protein sequence ID" value="AWI55487.1"/>
    <property type="molecule type" value="Genomic_DNA"/>
</dbReference>
<dbReference type="GO" id="GO:0003700">
    <property type="term" value="F:DNA-binding transcription factor activity"/>
    <property type="evidence" value="ECO:0007669"/>
    <property type="project" value="InterPro"/>
</dbReference>
<dbReference type="InterPro" id="IPR009057">
    <property type="entry name" value="Homeodomain-like_sf"/>
</dbReference>
<dbReference type="InterPro" id="IPR018060">
    <property type="entry name" value="HTH_AraC"/>
</dbReference>
<dbReference type="AlphaFoldDB" id="A0A2U8FX64"/>
<evidence type="ECO:0000256" key="4">
    <source>
        <dbReference type="SAM" id="MobiDB-lite"/>
    </source>
</evidence>
<dbReference type="Pfam" id="PF12625">
    <property type="entry name" value="Arabinose_bd"/>
    <property type="match status" value="1"/>
</dbReference>
<evidence type="ECO:0000259" key="5">
    <source>
        <dbReference type="PROSITE" id="PS01124"/>
    </source>
</evidence>
<evidence type="ECO:0000313" key="6">
    <source>
        <dbReference type="EMBL" id="AWI55487.1"/>
    </source>
</evidence>
<dbReference type="Proteomes" id="UP000244892">
    <property type="component" value="Plasmid pTB101"/>
</dbReference>
<keyword evidence="3" id="KW-0804">Transcription</keyword>
<dbReference type="InterPro" id="IPR032687">
    <property type="entry name" value="AraC-type_N"/>
</dbReference>